<dbReference type="PROSITE" id="PS51257">
    <property type="entry name" value="PROKAR_LIPOPROTEIN"/>
    <property type="match status" value="1"/>
</dbReference>
<proteinExistence type="predicted"/>
<gene>
    <name evidence="2" type="ORF">C5O19_22660</name>
</gene>
<keyword evidence="3" id="KW-1185">Reference proteome</keyword>
<evidence type="ECO:0000256" key="1">
    <source>
        <dbReference type="SAM" id="SignalP"/>
    </source>
</evidence>
<dbReference type="AlphaFoldDB" id="A0A2S7IGQ9"/>
<feature type="chain" id="PRO_5015779359" description="Lipoprotein" evidence="1">
    <location>
        <begin position="21"/>
        <end position="179"/>
    </location>
</feature>
<dbReference type="Proteomes" id="UP000239590">
    <property type="component" value="Unassembled WGS sequence"/>
</dbReference>
<accession>A0A2S7IGQ9</accession>
<evidence type="ECO:0008006" key="4">
    <source>
        <dbReference type="Google" id="ProtNLM"/>
    </source>
</evidence>
<keyword evidence="1" id="KW-0732">Signal</keyword>
<feature type="signal peptide" evidence="1">
    <location>
        <begin position="1"/>
        <end position="20"/>
    </location>
</feature>
<dbReference type="OrthoDB" id="770607at2"/>
<evidence type="ECO:0000313" key="2">
    <source>
        <dbReference type="EMBL" id="PQA54551.1"/>
    </source>
</evidence>
<protein>
    <recommendedName>
        <fullName evidence="4">Lipoprotein</fullName>
    </recommendedName>
</protein>
<organism evidence="2 3">
    <name type="scientific">Siphonobacter curvatus</name>
    <dbReference type="NCBI Taxonomy" id="2094562"/>
    <lineage>
        <taxon>Bacteria</taxon>
        <taxon>Pseudomonadati</taxon>
        <taxon>Bacteroidota</taxon>
        <taxon>Cytophagia</taxon>
        <taxon>Cytophagales</taxon>
        <taxon>Cytophagaceae</taxon>
        <taxon>Siphonobacter</taxon>
    </lineage>
</organism>
<name>A0A2S7IGQ9_9BACT</name>
<sequence>MKRMNLITFLLTLLSFACQKNSGVSPDDSGSTNGKSYIKVNFNGHTKTYKDVTMSLMGGGGTGTVEGWSMTAGSNHGDYLSIGIFSRALGTFPYRQSMSDYHNISIVQYQQTKGSYDNYKALVCPTSSGYYSTQGKVVVEAFEAGKLAKGTFTGNLLVPDTDDCSTESVSFSGEFYLVK</sequence>
<comment type="caution">
    <text evidence="2">The sequence shown here is derived from an EMBL/GenBank/DDBJ whole genome shotgun (WGS) entry which is preliminary data.</text>
</comment>
<dbReference type="EMBL" id="PTRA01000006">
    <property type="protein sequence ID" value="PQA54551.1"/>
    <property type="molecule type" value="Genomic_DNA"/>
</dbReference>
<reference evidence="3" key="1">
    <citation type="submission" date="2018-02" db="EMBL/GenBank/DDBJ databases">
        <title>Genome sequencing of Solimonas sp. HR-BB.</title>
        <authorList>
            <person name="Lee Y."/>
            <person name="Jeon C.O."/>
        </authorList>
    </citation>
    <scope>NUCLEOTIDE SEQUENCE [LARGE SCALE GENOMIC DNA]</scope>
    <source>
        <strain evidence="3">HR-U</strain>
    </source>
</reference>
<evidence type="ECO:0000313" key="3">
    <source>
        <dbReference type="Proteomes" id="UP000239590"/>
    </source>
</evidence>